<name>A0A239PH48_9ACTN</name>
<keyword evidence="2" id="KW-1185">Reference proteome</keyword>
<gene>
    <name evidence="1" type="ORF">SAMN05421812_13627</name>
</gene>
<organism evidence="1 2">
    <name type="scientific">Asanoa hainanensis</name>
    <dbReference type="NCBI Taxonomy" id="560556"/>
    <lineage>
        <taxon>Bacteria</taxon>
        <taxon>Bacillati</taxon>
        <taxon>Actinomycetota</taxon>
        <taxon>Actinomycetes</taxon>
        <taxon>Micromonosporales</taxon>
        <taxon>Micromonosporaceae</taxon>
        <taxon>Asanoa</taxon>
    </lineage>
</organism>
<proteinExistence type="predicted"/>
<dbReference type="EMBL" id="FZPH01000036">
    <property type="protein sequence ID" value="SNT66280.1"/>
    <property type="molecule type" value="Genomic_DNA"/>
</dbReference>
<dbReference type="RefSeq" id="WP_089256136.1">
    <property type="nucleotide sequence ID" value="NZ_FZPH01000036.1"/>
</dbReference>
<evidence type="ECO:0000313" key="1">
    <source>
        <dbReference type="EMBL" id="SNT66280.1"/>
    </source>
</evidence>
<reference evidence="1 2" key="1">
    <citation type="submission" date="2017-06" db="EMBL/GenBank/DDBJ databases">
        <authorList>
            <person name="Kim H.J."/>
            <person name="Triplett B.A."/>
        </authorList>
    </citation>
    <scope>NUCLEOTIDE SEQUENCE [LARGE SCALE GENOMIC DNA]</scope>
    <source>
        <strain evidence="1 2">CGMCC 4.5593</strain>
    </source>
</reference>
<dbReference type="Proteomes" id="UP000198362">
    <property type="component" value="Unassembled WGS sequence"/>
</dbReference>
<accession>A0A239PH48</accession>
<dbReference type="AlphaFoldDB" id="A0A239PH48"/>
<sequence length="366" mass="40447">MAQYEIQHECGHTEYHQISGPNTHGQRETKARQLGEQPCTTCVAATRKRVSKRAAEVAAAEHWPTLTGSPRQVEWAQTIRVDAMTEIAAGGARNAAPAEAASWTPQQVADLDTLLTRIWQRAVLRQTAAKWWIDNQSRILHAAAALLTDNDRAEYKAGVAEIVAGLSPEAAARTARRPEDRDADEVETPYTQLDMPTAEFRERLVDALRDAGERAEAANLARRAAIAEIGELLRRDRAAGGLVGINYAQMITGLSRPTLNDARSDETAWQALVEIASRSDDEAAALHQRLPHLAGWHSAAGHLLRQHIEAYWAERGFDPWSTEDPGEPTGYAELMRVYQQTVDGYAAGEPAYLYELHQREARAGHE</sequence>
<evidence type="ECO:0000313" key="2">
    <source>
        <dbReference type="Proteomes" id="UP000198362"/>
    </source>
</evidence>
<protein>
    <submittedName>
        <fullName evidence="1">Uncharacterized protein</fullName>
    </submittedName>
</protein>
<dbReference type="OrthoDB" id="3232706at2"/>